<feature type="transmembrane region" description="Helical" evidence="1">
    <location>
        <begin position="97"/>
        <end position="115"/>
    </location>
</feature>
<accession>A0A409XAL0</accession>
<reference evidence="2 3" key="1">
    <citation type="journal article" date="2018" name="Evol. Lett.">
        <title>Horizontal gene cluster transfer increased hallucinogenic mushroom diversity.</title>
        <authorList>
            <person name="Reynolds H.T."/>
            <person name="Vijayakumar V."/>
            <person name="Gluck-Thaler E."/>
            <person name="Korotkin H.B."/>
            <person name="Matheny P.B."/>
            <person name="Slot J.C."/>
        </authorList>
    </citation>
    <scope>NUCLEOTIDE SEQUENCE [LARGE SCALE GENOMIC DNA]</scope>
    <source>
        <strain evidence="2 3">2631</strain>
    </source>
</reference>
<protein>
    <submittedName>
        <fullName evidence="2">Uncharacterized protein</fullName>
    </submittedName>
</protein>
<proteinExistence type="predicted"/>
<dbReference type="AlphaFoldDB" id="A0A409XAL0"/>
<dbReference type="InParanoid" id="A0A409XAL0"/>
<gene>
    <name evidence="2" type="ORF">CVT25_008847</name>
</gene>
<keyword evidence="1" id="KW-0472">Membrane</keyword>
<dbReference type="Proteomes" id="UP000283269">
    <property type="component" value="Unassembled WGS sequence"/>
</dbReference>
<evidence type="ECO:0000313" key="2">
    <source>
        <dbReference type="EMBL" id="PPQ87802.1"/>
    </source>
</evidence>
<dbReference type="EMBL" id="NHYD01002207">
    <property type="protein sequence ID" value="PPQ87802.1"/>
    <property type="molecule type" value="Genomic_DNA"/>
</dbReference>
<sequence length="176" mass="19703">MLFFYLQHAPFFIPVFSSSGNPSTHPLPAPQSPSRAPLHIAAAVVSTGTDAAKSLSRRRHALLHDQKRDHVQCVFLLAELDLVYLALNFVHHPLTTLLLLFTCLLPFVVRFTSVASRTRPLDKLHIELRLRCTLHPQKALHSNSEECALELDLRHALSIPGKSKPAVVLEEREDVV</sequence>
<comment type="caution">
    <text evidence="2">The sequence shown here is derived from an EMBL/GenBank/DDBJ whole genome shotgun (WGS) entry which is preliminary data.</text>
</comment>
<keyword evidence="3" id="KW-1185">Reference proteome</keyword>
<evidence type="ECO:0000256" key="1">
    <source>
        <dbReference type="SAM" id="Phobius"/>
    </source>
</evidence>
<keyword evidence="1" id="KW-1133">Transmembrane helix</keyword>
<name>A0A409XAL0_PSICY</name>
<evidence type="ECO:0000313" key="3">
    <source>
        <dbReference type="Proteomes" id="UP000283269"/>
    </source>
</evidence>
<organism evidence="2 3">
    <name type="scientific">Psilocybe cyanescens</name>
    <dbReference type="NCBI Taxonomy" id="93625"/>
    <lineage>
        <taxon>Eukaryota</taxon>
        <taxon>Fungi</taxon>
        <taxon>Dikarya</taxon>
        <taxon>Basidiomycota</taxon>
        <taxon>Agaricomycotina</taxon>
        <taxon>Agaricomycetes</taxon>
        <taxon>Agaricomycetidae</taxon>
        <taxon>Agaricales</taxon>
        <taxon>Agaricineae</taxon>
        <taxon>Strophariaceae</taxon>
        <taxon>Psilocybe</taxon>
    </lineage>
</organism>
<keyword evidence="1" id="KW-0812">Transmembrane</keyword>